<protein>
    <submittedName>
        <fullName evidence="2">GLPGLI family protein</fullName>
    </submittedName>
</protein>
<reference evidence="2 3" key="1">
    <citation type="submission" date="2020-08" db="EMBL/GenBank/DDBJ databases">
        <title>Functional genomics of gut bacteria from endangered species of beetles.</title>
        <authorList>
            <person name="Carlos-Shanley C."/>
        </authorList>
    </citation>
    <scope>NUCLEOTIDE SEQUENCE [LARGE SCALE GENOMIC DNA]</scope>
    <source>
        <strain evidence="2 3">S00070</strain>
    </source>
</reference>
<keyword evidence="3" id="KW-1185">Reference proteome</keyword>
<feature type="signal peptide" evidence="1">
    <location>
        <begin position="1"/>
        <end position="18"/>
    </location>
</feature>
<evidence type="ECO:0000313" key="2">
    <source>
        <dbReference type="EMBL" id="MBB6002048.1"/>
    </source>
</evidence>
<feature type="chain" id="PRO_5033017195" evidence="1">
    <location>
        <begin position="19"/>
        <end position="247"/>
    </location>
</feature>
<accession>A0A841EMT2</accession>
<evidence type="ECO:0000313" key="3">
    <source>
        <dbReference type="Proteomes" id="UP000524404"/>
    </source>
</evidence>
<proteinExistence type="predicted"/>
<sequence length="247" mass="29133">MKKILIIAFILFSIQMYAQTNEGTVYFTRTTYWTKMNNQLSYLSKQEKEKMTYMFAGKDDWKEYMLLHYNDNESKYVASEEKSEESEGYAWRKEEFSVARNFTKNTMLDVFEILGKTYIIEDSLQTPNWKILNDIKEVAGHICMKAMIEDTLKKQKIIAWFAQDIPSNAGPERLWGLPGLILELDINDGTVLIQASKIESKKLTQELAPPKKLKGKKMNEVAYQEMLKKIIQEKIKEERNPFWFIRY</sequence>
<gene>
    <name evidence="2" type="ORF">HNP25_000697</name>
</gene>
<name>A0A841EMT2_9BACT</name>
<dbReference type="EMBL" id="JACHKT010000003">
    <property type="protein sequence ID" value="MBB6002048.1"/>
    <property type="molecule type" value="Genomic_DNA"/>
</dbReference>
<dbReference type="InterPro" id="IPR005901">
    <property type="entry name" value="GLPGLI"/>
</dbReference>
<comment type="caution">
    <text evidence="2">The sequence shown here is derived from an EMBL/GenBank/DDBJ whole genome shotgun (WGS) entry which is preliminary data.</text>
</comment>
<dbReference type="RefSeq" id="WP_184130315.1">
    <property type="nucleotide sequence ID" value="NZ_JACHKT010000003.1"/>
</dbReference>
<dbReference type="AlphaFoldDB" id="A0A841EMT2"/>
<keyword evidence="1" id="KW-0732">Signal</keyword>
<dbReference type="NCBIfam" id="TIGR01200">
    <property type="entry name" value="GLPGLI"/>
    <property type="match status" value="1"/>
</dbReference>
<dbReference type="Pfam" id="PF09697">
    <property type="entry name" value="Porph_ging"/>
    <property type="match status" value="1"/>
</dbReference>
<organism evidence="2 3">
    <name type="scientific">Arcicella rosea</name>
    <dbReference type="NCBI Taxonomy" id="502909"/>
    <lineage>
        <taxon>Bacteria</taxon>
        <taxon>Pseudomonadati</taxon>
        <taxon>Bacteroidota</taxon>
        <taxon>Cytophagia</taxon>
        <taxon>Cytophagales</taxon>
        <taxon>Flectobacillaceae</taxon>
        <taxon>Arcicella</taxon>
    </lineage>
</organism>
<dbReference type="Proteomes" id="UP000524404">
    <property type="component" value="Unassembled WGS sequence"/>
</dbReference>
<evidence type="ECO:0000256" key="1">
    <source>
        <dbReference type="SAM" id="SignalP"/>
    </source>
</evidence>